<dbReference type="PANTHER" id="PTHR16026:SF0">
    <property type="entry name" value="CARTILAGE ACIDIC PROTEIN 1"/>
    <property type="match status" value="1"/>
</dbReference>
<feature type="compositionally biased region" description="Polar residues" evidence="2">
    <location>
        <begin position="461"/>
        <end position="471"/>
    </location>
</feature>
<protein>
    <submittedName>
        <fullName evidence="4">ASPIC and UnbV</fullName>
    </submittedName>
</protein>
<dbReference type="InterPro" id="IPR011519">
    <property type="entry name" value="UnbV_ASPIC"/>
</dbReference>
<dbReference type="Gene3D" id="2.130.10.130">
    <property type="entry name" value="Integrin alpha, N-terminal"/>
    <property type="match status" value="1"/>
</dbReference>
<dbReference type="RefSeq" id="WP_146460405.1">
    <property type="nucleotide sequence ID" value="NZ_SJPW01000006.1"/>
</dbReference>
<evidence type="ECO:0000259" key="3">
    <source>
        <dbReference type="Pfam" id="PF07593"/>
    </source>
</evidence>
<evidence type="ECO:0000256" key="1">
    <source>
        <dbReference type="ARBA" id="ARBA00022729"/>
    </source>
</evidence>
<sequence>MRTPKFSVPILIGFGLILGILGCSQTPLEKPTNDALTSNPRSSDPRSSDIAPEPIEQLASIDDLIRTSEQSLADGRFEDARTSLRRGLLLDPEGSRLRFLFAQAEAGTGNLDGAIEILGSIDPNDPEFGIASLGQSAQWLAAAGRAAEARIQYEKALEMAPEVEFLRHQYAAFLNFVGWRYRARDVLEPLVTAGNASAAELRSLLDVSNSYAATQASSMSTPEHREGPLSESLGRLSRRQPRIAVDILTAMLDQGLMKRESTTEAAIAAGFAELQQFDEMSKWLSTSSSAVIDNPLFWRAIGDQRLFDGKVDQAVACYLKSIQADCTNPIVYERLTSAMLRLGDNDAAKRIDRHRDLLLSISPIAETLVTQPQTDDGLVIELASKLERVGQPIQAAAWLSWFRSEHPSLIRGSWWEDEIERLRRTDGDVTQAKRFVGLAIDGYPLPSAPSLLADEVDGTTRPESPTDSSSIDSERTVATMVDVAAARGLIHEYLNADPKRSTNFRIFEGLGGGIAAFDFDRDGQVDFYCCQGGCEPPDGKSNASDQFFRNVDGKFRDTTEAASLVDRNYTQCVTTGDINQDGFDDVIVGNLGLNRMLINQGDGTFHDVSETVGWTNPSSNHYTMGLAVADVTGDAIPDVVEVNYVNSPSMYQPSPIGPDGGLIKIPGPLNFPAEVDRVWIQEGRGTFQSRELGEESQRSGNGDAAQFGDAANPGLGLIVSNFDNDAANEIFVANDARPNQLWKQRGNASQVRFDDVAVARGCAVSSRGEACACMGVGWADFDRNGSPDMMVTNWFDEWLNYYQGDSQGNFHDTAPRFGLDRLSENLLGFGCQAIDFDNDAAVDVFVANGHIDQVAGAETAMAMPAQLIENLGDRFLLAEQSDETYWRENHLGRAAIATDFNRDGRLDIAVVDLLAPVALLENQTKTDNHWIQIVLVGVASERGAIGARVEVSHQGNRQVAVTATGDGYQSRNDAVIVFGLGANGDAVDVQVKWPSGKISTLPSLRSDTRFLVVEDQSEAWVDRLD</sequence>
<accession>A0A5C6EIE8</accession>
<dbReference type="Proteomes" id="UP000318288">
    <property type="component" value="Unassembled WGS sequence"/>
</dbReference>
<feature type="region of interest" description="Disordered" evidence="2">
    <location>
        <begin position="453"/>
        <end position="473"/>
    </location>
</feature>
<evidence type="ECO:0000313" key="4">
    <source>
        <dbReference type="EMBL" id="TWU48832.1"/>
    </source>
</evidence>
<dbReference type="EMBL" id="SJPW01000006">
    <property type="protein sequence ID" value="TWU48832.1"/>
    <property type="molecule type" value="Genomic_DNA"/>
</dbReference>
<feature type="region of interest" description="Disordered" evidence="2">
    <location>
        <begin position="687"/>
        <end position="706"/>
    </location>
</feature>
<dbReference type="OrthoDB" id="5287961at2"/>
<name>A0A5C6EIE8_9BACT</name>
<proteinExistence type="predicted"/>
<dbReference type="AlphaFoldDB" id="A0A5C6EIE8"/>
<dbReference type="InterPro" id="IPR011990">
    <property type="entry name" value="TPR-like_helical_dom_sf"/>
</dbReference>
<keyword evidence="1" id="KW-0732">Signal</keyword>
<feature type="region of interest" description="Disordered" evidence="2">
    <location>
        <begin position="30"/>
        <end position="51"/>
    </location>
</feature>
<gene>
    <name evidence="4" type="ORF">Poly51_47360</name>
</gene>
<dbReference type="Pfam" id="PF13517">
    <property type="entry name" value="FG-GAP_3"/>
    <property type="match status" value="1"/>
</dbReference>
<dbReference type="PANTHER" id="PTHR16026">
    <property type="entry name" value="CARTILAGE ACIDIC PROTEIN 1"/>
    <property type="match status" value="1"/>
</dbReference>
<dbReference type="SUPFAM" id="SSF48452">
    <property type="entry name" value="TPR-like"/>
    <property type="match status" value="1"/>
</dbReference>
<dbReference type="SUPFAM" id="SSF69318">
    <property type="entry name" value="Integrin alpha N-terminal domain"/>
    <property type="match status" value="1"/>
</dbReference>
<evidence type="ECO:0000313" key="5">
    <source>
        <dbReference type="Proteomes" id="UP000318288"/>
    </source>
</evidence>
<organism evidence="4 5">
    <name type="scientific">Rubripirellula tenax</name>
    <dbReference type="NCBI Taxonomy" id="2528015"/>
    <lineage>
        <taxon>Bacteria</taxon>
        <taxon>Pseudomonadati</taxon>
        <taxon>Planctomycetota</taxon>
        <taxon>Planctomycetia</taxon>
        <taxon>Pirellulales</taxon>
        <taxon>Pirellulaceae</taxon>
        <taxon>Rubripirellula</taxon>
    </lineage>
</organism>
<dbReference type="InterPro" id="IPR028994">
    <property type="entry name" value="Integrin_alpha_N"/>
</dbReference>
<dbReference type="InterPro" id="IPR013517">
    <property type="entry name" value="FG-GAP"/>
</dbReference>
<dbReference type="PROSITE" id="PS51257">
    <property type="entry name" value="PROKAR_LIPOPROTEIN"/>
    <property type="match status" value="1"/>
</dbReference>
<dbReference type="Pfam" id="PF07593">
    <property type="entry name" value="UnbV_ASPIC"/>
    <property type="match status" value="1"/>
</dbReference>
<keyword evidence="5" id="KW-1185">Reference proteome</keyword>
<reference evidence="4 5" key="1">
    <citation type="submission" date="2019-02" db="EMBL/GenBank/DDBJ databases">
        <title>Deep-cultivation of Planctomycetes and their phenomic and genomic characterization uncovers novel biology.</title>
        <authorList>
            <person name="Wiegand S."/>
            <person name="Jogler M."/>
            <person name="Boedeker C."/>
            <person name="Pinto D."/>
            <person name="Vollmers J."/>
            <person name="Rivas-Marin E."/>
            <person name="Kohn T."/>
            <person name="Peeters S.H."/>
            <person name="Heuer A."/>
            <person name="Rast P."/>
            <person name="Oberbeckmann S."/>
            <person name="Bunk B."/>
            <person name="Jeske O."/>
            <person name="Meyerdierks A."/>
            <person name="Storesund J.E."/>
            <person name="Kallscheuer N."/>
            <person name="Luecker S."/>
            <person name="Lage O.M."/>
            <person name="Pohl T."/>
            <person name="Merkel B.J."/>
            <person name="Hornburger P."/>
            <person name="Mueller R.-W."/>
            <person name="Bruemmer F."/>
            <person name="Labrenz M."/>
            <person name="Spormann A.M."/>
            <person name="Op Den Camp H."/>
            <person name="Overmann J."/>
            <person name="Amann R."/>
            <person name="Jetten M.S.M."/>
            <person name="Mascher T."/>
            <person name="Medema M.H."/>
            <person name="Devos D.P."/>
            <person name="Kaster A.-K."/>
            <person name="Ovreas L."/>
            <person name="Rohde M."/>
            <person name="Galperin M.Y."/>
            <person name="Jogler C."/>
        </authorList>
    </citation>
    <scope>NUCLEOTIDE SEQUENCE [LARGE SCALE GENOMIC DNA]</scope>
    <source>
        <strain evidence="4 5">Poly51</strain>
    </source>
</reference>
<comment type="caution">
    <text evidence="4">The sequence shown here is derived from an EMBL/GenBank/DDBJ whole genome shotgun (WGS) entry which is preliminary data.</text>
</comment>
<dbReference type="Gene3D" id="1.25.40.10">
    <property type="entry name" value="Tetratricopeptide repeat domain"/>
    <property type="match status" value="2"/>
</dbReference>
<evidence type="ECO:0000256" key="2">
    <source>
        <dbReference type="SAM" id="MobiDB-lite"/>
    </source>
</evidence>
<feature type="domain" description="ASPIC/UnbV" evidence="3">
    <location>
        <begin position="944"/>
        <end position="1009"/>
    </location>
</feature>
<dbReference type="InterPro" id="IPR027039">
    <property type="entry name" value="Crtac1"/>
</dbReference>
<dbReference type="Pfam" id="PF14559">
    <property type="entry name" value="TPR_19"/>
    <property type="match status" value="1"/>
</dbReference>